<evidence type="ECO:0000313" key="2">
    <source>
        <dbReference type="EMBL" id="TCO65582.1"/>
    </source>
</evidence>
<dbReference type="SMART" id="SM00530">
    <property type="entry name" value="HTH_XRE"/>
    <property type="match status" value="1"/>
</dbReference>
<dbReference type="AlphaFoldDB" id="A0A4R2K1M1"/>
<dbReference type="GO" id="GO:0003677">
    <property type="term" value="F:DNA binding"/>
    <property type="evidence" value="ECO:0007669"/>
    <property type="project" value="InterPro"/>
</dbReference>
<dbReference type="RefSeq" id="WP_243726718.1">
    <property type="nucleotide sequence ID" value="NZ_SLWS01000001.1"/>
</dbReference>
<keyword evidence="3" id="KW-1185">Reference proteome</keyword>
<evidence type="ECO:0000313" key="3">
    <source>
        <dbReference type="Proteomes" id="UP000295680"/>
    </source>
</evidence>
<dbReference type="Proteomes" id="UP000295680">
    <property type="component" value="Unassembled WGS sequence"/>
</dbReference>
<comment type="caution">
    <text evidence="2">The sequence shown here is derived from an EMBL/GenBank/DDBJ whole genome shotgun (WGS) entry which is preliminary data.</text>
</comment>
<sequence>MAREPEAIAALRRALGEKLATFRQAADLTQSELGAQTSYDRSNIGHLEKGRARADEAFWRTADEACKADGTLLAVYFELEAAKAEHEQRGRDQRLAAVRAKAAELRDDVRHEPELPATNRPTIELPVLDDLRRALFGQFPAPALEAAQVKAGVIQAHRLYQLADYDGSARLLPALISQLDASVDTIPHATKTTAYLAAAKLASKVGDTSLAWVTADRCLRAALEAEQPDLFGVATYQVAQALLGDGHIGDAEQTANSAAERLAGTSARTSTKDTMSAQGALLLLLAVISARRGDAKAAKNNLLQATVLAEHIGQDDNRLWTAFGPTNVAIHGLSVRVALGDSQAALRLGETLDTDVLPAALRGRRPQIHLELGWAAAGHGDDSLAVLHLLEAERVAQQAVSRNAMARRLLCTLLAREHKSATPGLRALATRAGAL</sequence>
<dbReference type="InterPro" id="IPR001387">
    <property type="entry name" value="Cro/C1-type_HTH"/>
</dbReference>
<accession>A0A4R2K1M1</accession>
<feature type="domain" description="HTH cro/C1-type" evidence="1">
    <location>
        <begin position="19"/>
        <end position="73"/>
    </location>
</feature>
<dbReference type="EMBL" id="SLWS01000001">
    <property type="protein sequence ID" value="TCO65582.1"/>
    <property type="molecule type" value="Genomic_DNA"/>
</dbReference>
<dbReference type="Gene3D" id="1.10.260.40">
    <property type="entry name" value="lambda repressor-like DNA-binding domains"/>
    <property type="match status" value="1"/>
</dbReference>
<organism evidence="2 3">
    <name type="scientific">Actinocrispum wychmicini</name>
    <dbReference type="NCBI Taxonomy" id="1213861"/>
    <lineage>
        <taxon>Bacteria</taxon>
        <taxon>Bacillati</taxon>
        <taxon>Actinomycetota</taxon>
        <taxon>Actinomycetes</taxon>
        <taxon>Pseudonocardiales</taxon>
        <taxon>Pseudonocardiaceae</taxon>
        <taxon>Actinocrispum</taxon>
    </lineage>
</organism>
<dbReference type="InterPro" id="IPR010982">
    <property type="entry name" value="Lambda_DNA-bd_dom_sf"/>
</dbReference>
<dbReference type="CDD" id="cd00093">
    <property type="entry name" value="HTH_XRE"/>
    <property type="match status" value="1"/>
</dbReference>
<protein>
    <submittedName>
        <fullName evidence="2">Helix-turn-helix protein</fullName>
    </submittedName>
</protein>
<reference evidence="2 3" key="1">
    <citation type="submission" date="2019-03" db="EMBL/GenBank/DDBJ databases">
        <title>Genomic Encyclopedia of Type Strains, Phase IV (KMG-IV): sequencing the most valuable type-strain genomes for metagenomic binning, comparative biology and taxonomic classification.</title>
        <authorList>
            <person name="Goeker M."/>
        </authorList>
    </citation>
    <scope>NUCLEOTIDE SEQUENCE [LARGE SCALE GENOMIC DNA]</scope>
    <source>
        <strain evidence="2 3">DSM 45934</strain>
    </source>
</reference>
<dbReference type="PROSITE" id="PS50943">
    <property type="entry name" value="HTH_CROC1"/>
    <property type="match status" value="1"/>
</dbReference>
<evidence type="ECO:0000259" key="1">
    <source>
        <dbReference type="PROSITE" id="PS50943"/>
    </source>
</evidence>
<name>A0A4R2K1M1_9PSEU</name>
<dbReference type="Pfam" id="PF13560">
    <property type="entry name" value="HTH_31"/>
    <property type="match status" value="1"/>
</dbReference>
<gene>
    <name evidence="2" type="ORF">EV192_1011374</name>
</gene>
<dbReference type="SUPFAM" id="SSF47413">
    <property type="entry name" value="lambda repressor-like DNA-binding domains"/>
    <property type="match status" value="1"/>
</dbReference>
<proteinExistence type="predicted"/>